<feature type="transmembrane region" description="Helical" evidence="1">
    <location>
        <begin position="133"/>
        <end position="150"/>
    </location>
</feature>
<dbReference type="PATRIC" id="fig|1212489.4.peg.2556"/>
<organism evidence="3 4">
    <name type="scientific">Legionella drozanskii LLAP-1</name>
    <dbReference type="NCBI Taxonomy" id="1212489"/>
    <lineage>
        <taxon>Bacteria</taxon>
        <taxon>Pseudomonadati</taxon>
        <taxon>Pseudomonadota</taxon>
        <taxon>Gammaproteobacteria</taxon>
        <taxon>Legionellales</taxon>
        <taxon>Legionellaceae</taxon>
        <taxon>Legionella</taxon>
    </lineage>
</organism>
<dbReference type="RefSeq" id="WP_065235933.1">
    <property type="nucleotide sequence ID" value="NZ_CAAAIU010000001.1"/>
</dbReference>
<evidence type="ECO:0000313" key="3">
    <source>
        <dbReference type="EMBL" id="KTC86099.1"/>
    </source>
</evidence>
<feature type="transmembrane region" description="Helical" evidence="1">
    <location>
        <begin position="84"/>
        <end position="104"/>
    </location>
</feature>
<dbReference type="Gene3D" id="3.30.70.270">
    <property type="match status" value="1"/>
</dbReference>
<feature type="domain" description="GGDEF" evidence="2">
    <location>
        <begin position="238"/>
        <end position="371"/>
    </location>
</feature>
<dbReference type="PANTHER" id="PTHR46663">
    <property type="entry name" value="DIGUANYLATE CYCLASE DGCT-RELATED"/>
    <property type="match status" value="1"/>
</dbReference>
<dbReference type="NCBIfam" id="TIGR00254">
    <property type="entry name" value="GGDEF"/>
    <property type="match status" value="1"/>
</dbReference>
<dbReference type="PANTHER" id="PTHR46663:SF2">
    <property type="entry name" value="GGDEF DOMAIN-CONTAINING PROTEIN"/>
    <property type="match status" value="1"/>
</dbReference>
<dbReference type="Proteomes" id="UP000054736">
    <property type="component" value="Unassembled WGS sequence"/>
</dbReference>
<dbReference type="STRING" id="1212489.Ldro_2424"/>
<dbReference type="PROSITE" id="PS50887">
    <property type="entry name" value="GGDEF"/>
    <property type="match status" value="1"/>
</dbReference>
<dbReference type="InterPro" id="IPR043128">
    <property type="entry name" value="Rev_trsase/Diguanyl_cyclase"/>
</dbReference>
<protein>
    <submittedName>
        <fullName evidence="3">GGDEF/EAL domain-containing sensory box protein</fullName>
    </submittedName>
</protein>
<feature type="transmembrane region" description="Helical" evidence="1">
    <location>
        <begin position="162"/>
        <end position="180"/>
    </location>
</feature>
<dbReference type="SMART" id="SM00267">
    <property type="entry name" value="GGDEF"/>
    <property type="match status" value="1"/>
</dbReference>
<accession>A0A0W0SS36</accession>
<sequence length="387" mass="44077">MYLFKHIVEWFGNNSTPHIGYSRQYRLINAVSVELIILGLFLIYIHSTWHLWRLVYLISAACILAAINLVILKKTKNTIFCGHVLTLLVLISTTLANCWMGGIATSYFGWFYVIPILAAAVIGWSGLLIYASIALFMVVFFATTTVIPVYELSASDFLLMGFINRFFSLFVITTTLYTVLRENMQYEKMLHEHNYLLQADKDKFHYLARYDTLTNLPNRSYFNAYLQNVLESAKAKGHCVTVFFMDFDGLKAVNDHYGHEAGDALLAEGGKRMQACLRENDFLARLGGDEFTAVVNHLEKDKIPKSIAGRIIEEFNRPFVINGTEVNCKVSIGLATYPHDTRNADALIAKADQAMYTAKHLGGNTYHKNKRTKKMFYNEYSMPRSKN</sequence>
<dbReference type="AlphaFoldDB" id="A0A0W0SS36"/>
<feature type="transmembrane region" description="Helical" evidence="1">
    <location>
        <begin position="110"/>
        <end position="128"/>
    </location>
</feature>
<evidence type="ECO:0000259" key="2">
    <source>
        <dbReference type="PROSITE" id="PS50887"/>
    </source>
</evidence>
<keyword evidence="1" id="KW-1133">Transmembrane helix</keyword>
<keyword evidence="1" id="KW-0812">Transmembrane</keyword>
<dbReference type="SUPFAM" id="SSF55073">
    <property type="entry name" value="Nucleotide cyclase"/>
    <property type="match status" value="1"/>
</dbReference>
<dbReference type="InterPro" id="IPR029787">
    <property type="entry name" value="Nucleotide_cyclase"/>
</dbReference>
<gene>
    <name evidence="3" type="ORF">Ldro_2424</name>
</gene>
<feature type="transmembrane region" description="Helical" evidence="1">
    <location>
        <begin position="51"/>
        <end position="72"/>
    </location>
</feature>
<evidence type="ECO:0000313" key="4">
    <source>
        <dbReference type="Proteomes" id="UP000054736"/>
    </source>
</evidence>
<reference evidence="3 4" key="1">
    <citation type="submission" date="2015-11" db="EMBL/GenBank/DDBJ databases">
        <title>Genomic analysis of 38 Legionella species identifies large and diverse effector repertoires.</title>
        <authorList>
            <person name="Burstein D."/>
            <person name="Amaro F."/>
            <person name="Zusman T."/>
            <person name="Lifshitz Z."/>
            <person name="Cohen O."/>
            <person name="Gilbert J.A."/>
            <person name="Pupko T."/>
            <person name="Shuman H.A."/>
            <person name="Segal G."/>
        </authorList>
    </citation>
    <scope>NUCLEOTIDE SEQUENCE [LARGE SCALE GENOMIC DNA]</scope>
    <source>
        <strain evidence="3 4">ATCC 700990</strain>
    </source>
</reference>
<feature type="transmembrane region" description="Helical" evidence="1">
    <location>
        <begin position="27"/>
        <end position="45"/>
    </location>
</feature>
<proteinExistence type="predicted"/>
<keyword evidence="1" id="KW-0472">Membrane</keyword>
<dbReference type="InterPro" id="IPR000160">
    <property type="entry name" value="GGDEF_dom"/>
</dbReference>
<dbReference type="Pfam" id="PF00990">
    <property type="entry name" value="GGDEF"/>
    <property type="match status" value="1"/>
</dbReference>
<evidence type="ECO:0000256" key="1">
    <source>
        <dbReference type="SAM" id="Phobius"/>
    </source>
</evidence>
<keyword evidence="4" id="KW-1185">Reference proteome</keyword>
<dbReference type="CDD" id="cd01949">
    <property type="entry name" value="GGDEF"/>
    <property type="match status" value="1"/>
</dbReference>
<dbReference type="InterPro" id="IPR052163">
    <property type="entry name" value="DGC-Regulatory_Protein"/>
</dbReference>
<name>A0A0W0SS36_9GAMM</name>
<dbReference type="EMBL" id="LNXY01000027">
    <property type="protein sequence ID" value="KTC86099.1"/>
    <property type="molecule type" value="Genomic_DNA"/>
</dbReference>
<comment type="caution">
    <text evidence="3">The sequence shown here is derived from an EMBL/GenBank/DDBJ whole genome shotgun (WGS) entry which is preliminary data.</text>
</comment>